<evidence type="ECO:0000313" key="2">
    <source>
        <dbReference type="Proteomes" id="UP001244341"/>
    </source>
</evidence>
<accession>A0ABY8U0W9</accession>
<name>A0ABY8U0W9_TETOB</name>
<evidence type="ECO:0000313" key="1">
    <source>
        <dbReference type="EMBL" id="WIA15082.1"/>
    </source>
</evidence>
<dbReference type="Gene3D" id="3.30.420.10">
    <property type="entry name" value="Ribonuclease H-like superfamily/Ribonuclease H"/>
    <property type="match status" value="1"/>
</dbReference>
<dbReference type="Proteomes" id="UP001244341">
    <property type="component" value="Chromosome 6b"/>
</dbReference>
<protein>
    <submittedName>
        <fullName evidence="1">Uncharacterized protein</fullName>
    </submittedName>
</protein>
<sequence>MHRPLAAEAYVAKKGDIPTATAEFLTRCQNLEIKAPRDAASFVERWGQRWVEDGSIEGHGSNSGRKRMLSSDDGQLVVGYLKKGRADADGGVYGSIRELRQECPEVDEMLQARGASDSTVERAVHYECPEMVFGDLVVKPKYTCKQLNDRYSTAAGHLETFTTSFRVGQRVIWIDAKTMPMHVNSKKGWFIPSEKDTFETTLPTNLKQPLVLKYYIAVNYLLGALELVFYTGTTGMPADRNPGAPYKTKKGKKARGVTSMEVNDIMKLFKEKAEEPGNMAHLRRGEHWLYSWDNDKIHKGADMSKMGIKPEHRFDLPELSSDMHKTVEHVHGWLDHHMQLWLQKQNRKELTIDACKQQLQHLFYNVLKKESIQRDVESLVETYEAIVLAGGGHVTSQFR</sequence>
<dbReference type="EMBL" id="CP126213">
    <property type="protein sequence ID" value="WIA15082.1"/>
    <property type="molecule type" value="Genomic_DNA"/>
</dbReference>
<keyword evidence="2" id="KW-1185">Reference proteome</keyword>
<organism evidence="1 2">
    <name type="scientific">Tetradesmus obliquus</name>
    <name type="common">Green alga</name>
    <name type="synonym">Acutodesmus obliquus</name>
    <dbReference type="NCBI Taxonomy" id="3088"/>
    <lineage>
        <taxon>Eukaryota</taxon>
        <taxon>Viridiplantae</taxon>
        <taxon>Chlorophyta</taxon>
        <taxon>core chlorophytes</taxon>
        <taxon>Chlorophyceae</taxon>
        <taxon>CS clade</taxon>
        <taxon>Sphaeropleales</taxon>
        <taxon>Scenedesmaceae</taxon>
        <taxon>Tetradesmus</taxon>
    </lineage>
</organism>
<reference evidence="1 2" key="1">
    <citation type="submission" date="2023-05" db="EMBL/GenBank/DDBJ databases">
        <title>A 100% complete, gapless, phased diploid assembly of the Scenedesmus obliquus UTEX 3031 genome.</title>
        <authorList>
            <person name="Biondi T.C."/>
            <person name="Hanschen E.R."/>
            <person name="Kwon T."/>
            <person name="Eng W."/>
            <person name="Kruse C.P.S."/>
            <person name="Koehler S.I."/>
            <person name="Kunde Y."/>
            <person name="Gleasner C.D."/>
            <person name="You Mak K.T."/>
            <person name="Polle J."/>
            <person name="Hovde B.T."/>
            <person name="Starkenburg S.R."/>
        </authorList>
    </citation>
    <scope>NUCLEOTIDE SEQUENCE [LARGE SCALE GENOMIC DNA]</scope>
    <source>
        <strain evidence="1 2">DOE0152z</strain>
    </source>
</reference>
<gene>
    <name evidence="1" type="ORF">OEZ85_001779</name>
</gene>
<dbReference type="InterPro" id="IPR036397">
    <property type="entry name" value="RNaseH_sf"/>
</dbReference>
<proteinExistence type="predicted"/>